<evidence type="ECO:0000313" key="5">
    <source>
        <dbReference type="EMBL" id="MST92943.1"/>
    </source>
</evidence>
<sequence>MQYSNVVPGRFVSRPNRFLAQVETADGVQTCHVKNTGRCAELLLPGAPVWLQRFGADAKRKTKFDLIAVQKGALLLNIDSQAPNAAAREFLASGGLGWIPSVLRPEYTWGDSRFDFYLEHGGRRCLAEVKGVTLEEDGTALFPDAPTLRGIKHLEGLSRAAAQGFACCVLFVVQFSPAAAFAPNRRTHPAFADALRAARDAGVRVLAYDCAVTPESMVLRAPVPVTGL</sequence>
<dbReference type="PANTHER" id="PTHR30545:SF2">
    <property type="entry name" value="SUGAR FERMENTATION STIMULATION PROTEIN A"/>
    <property type="match status" value="1"/>
</dbReference>
<reference evidence="4" key="1">
    <citation type="submission" date="2015-02" db="EMBL/GenBank/DDBJ databases">
        <title>A novel member of the family Ruminococcaceae isolated from human feces.</title>
        <authorList>
            <person name="Shkoporov A.N."/>
            <person name="Chaplin A.V."/>
            <person name="Motuzova O.V."/>
            <person name="Kafarskaia L.I."/>
            <person name="Khokhlova E.V."/>
            <person name="Efimov B.A."/>
        </authorList>
    </citation>
    <scope>NUCLEOTIDE SEQUENCE [LARGE SCALE GENOMIC DNA]</scope>
    <source>
        <strain evidence="4">585-1</strain>
    </source>
</reference>
<accession>A0A0D8J1Z8</accession>
<dbReference type="Gene3D" id="2.40.50.580">
    <property type="match status" value="1"/>
</dbReference>
<dbReference type="AlphaFoldDB" id="A0A0D8J1Z8"/>
<feature type="domain" description="SfsA N-terminal OB" evidence="3">
    <location>
        <begin position="12"/>
        <end position="73"/>
    </location>
</feature>
<reference evidence="5 7" key="2">
    <citation type="submission" date="2019-08" db="EMBL/GenBank/DDBJ databases">
        <title>In-depth cultivation of the pig gut microbiome towards novel bacterial diversity and tailored functional studies.</title>
        <authorList>
            <person name="Wylensek D."/>
            <person name="Hitch T.C.A."/>
            <person name="Clavel T."/>
        </authorList>
    </citation>
    <scope>NUCLEOTIDE SEQUENCE [LARGE SCALE GENOMIC DNA]</scope>
    <source>
        <strain evidence="5 7">WCA3-601-WT-6J</strain>
    </source>
</reference>
<organism evidence="4 6">
    <name type="scientific">Ruthenibacterium lactatiformans</name>
    <dbReference type="NCBI Taxonomy" id="1550024"/>
    <lineage>
        <taxon>Bacteria</taxon>
        <taxon>Bacillati</taxon>
        <taxon>Bacillota</taxon>
        <taxon>Clostridia</taxon>
        <taxon>Eubacteriales</taxon>
        <taxon>Oscillospiraceae</taxon>
        <taxon>Ruthenibacterium</taxon>
    </lineage>
</organism>
<dbReference type="GO" id="GO:0003677">
    <property type="term" value="F:DNA binding"/>
    <property type="evidence" value="ECO:0007669"/>
    <property type="project" value="InterPro"/>
</dbReference>
<evidence type="ECO:0000313" key="6">
    <source>
        <dbReference type="Proteomes" id="UP000032483"/>
    </source>
</evidence>
<name>A0A0D8J1Z8_9FIRM</name>
<dbReference type="Proteomes" id="UP000431913">
    <property type="component" value="Unassembled WGS sequence"/>
</dbReference>
<dbReference type="NCBIfam" id="TIGR00230">
    <property type="entry name" value="sfsA"/>
    <property type="match status" value="1"/>
</dbReference>
<dbReference type="InterPro" id="IPR040452">
    <property type="entry name" value="SfsA_C"/>
</dbReference>
<dbReference type="RefSeq" id="WP_050004768.1">
    <property type="nucleotide sequence ID" value="NZ_CAOJUJ010000018.1"/>
</dbReference>
<dbReference type="HAMAP" id="MF_00095">
    <property type="entry name" value="SfsA"/>
    <property type="match status" value="1"/>
</dbReference>
<dbReference type="PANTHER" id="PTHR30545">
    <property type="entry name" value="SUGAR FERMENTATION STIMULATION PROTEIN A"/>
    <property type="match status" value="1"/>
</dbReference>
<comment type="similarity">
    <text evidence="1">Belongs to the SfsA family.</text>
</comment>
<evidence type="ECO:0000256" key="1">
    <source>
        <dbReference type="HAMAP-Rule" id="MF_00095"/>
    </source>
</evidence>
<evidence type="ECO:0000259" key="2">
    <source>
        <dbReference type="Pfam" id="PF03749"/>
    </source>
</evidence>
<dbReference type="Gene3D" id="3.40.1350.60">
    <property type="match status" value="1"/>
</dbReference>
<dbReference type="PATRIC" id="fig|1550024.3.peg.1113"/>
<gene>
    <name evidence="1 5" type="primary">sfsA</name>
    <name evidence="5" type="ORF">FYJ76_13560</name>
    <name evidence="4" type="ORF">TQ39_04940</name>
</gene>
<comment type="caution">
    <text evidence="4">The sequence shown here is derived from an EMBL/GenBank/DDBJ whole genome shotgun (WGS) entry which is preliminary data.</text>
</comment>
<dbReference type="Pfam" id="PF17746">
    <property type="entry name" value="SfsA_N"/>
    <property type="match status" value="1"/>
</dbReference>
<keyword evidence="6" id="KW-1185">Reference proteome</keyword>
<dbReference type="InterPro" id="IPR041465">
    <property type="entry name" value="SfsA_N"/>
</dbReference>
<dbReference type="EMBL" id="VUNJ01000017">
    <property type="protein sequence ID" value="MST92943.1"/>
    <property type="molecule type" value="Genomic_DNA"/>
</dbReference>
<protein>
    <recommendedName>
        <fullName evidence="1">Sugar fermentation stimulation protein homolog</fullName>
    </recommendedName>
</protein>
<dbReference type="CDD" id="cd22359">
    <property type="entry name" value="SfsA-like_bacterial"/>
    <property type="match status" value="1"/>
</dbReference>
<feature type="domain" description="Sugar fermentation stimulation protein C-terminal" evidence="2">
    <location>
        <begin position="82"/>
        <end position="215"/>
    </location>
</feature>
<evidence type="ECO:0000313" key="7">
    <source>
        <dbReference type="Proteomes" id="UP000431913"/>
    </source>
</evidence>
<dbReference type="EMBL" id="JXXK01000005">
    <property type="protein sequence ID" value="KJF40576.1"/>
    <property type="molecule type" value="Genomic_DNA"/>
</dbReference>
<proteinExistence type="inferred from homology"/>
<dbReference type="Proteomes" id="UP000032483">
    <property type="component" value="Unassembled WGS sequence"/>
</dbReference>
<dbReference type="InterPro" id="IPR005224">
    <property type="entry name" value="SfsA"/>
</dbReference>
<evidence type="ECO:0000259" key="3">
    <source>
        <dbReference type="Pfam" id="PF17746"/>
    </source>
</evidence>
<dbReference type="Pfam" id="PF03749">
    <property type="entry name" value="SfsA"/>
    <property type="match status" value="1"/>
</dbReference>
<dbReference type="GeneID" id="42855972"/>
<evidence type="ECO:0000313" key="4">
    <source>
        <dbReference type="EMBL" id="KJF40576.1"/>
    </source>
</evidence>